<dbReference type="InterPro" id="IPR032466">
    <property type="entry name" value="Metal_Hydrolase"/>
</dbReference>
<evidence type="ECO:0000256" key="2">
    <source>
        <dbReference type="ARBA" id="ARBA00006676"/>
    </source>
</evidence>
<dbReference type="EC" id="3.5.4.4" evidence="3"/>
<gene>
    <name evidence="8" type="ordered locus">Clocel_4333</name>
</gene>
<dbReference type="RefSeq" id="WP_010074348.1">
    <property type="nucleotide sequence ID" value="NC_014393.1"/>
</dbReference>
<dbReference type="GO" id="GO:0046872">
    <property type="term" value="F:metal ion binding"/>
    <property type="evidence" value="ECO:0007669"/>
    <property type="project" value="UniProtKB-KW"/>
</dbReference>
<dbReference type="AlphaFoldDB" id="D9SNJ8"/>
<dbReference type="PANTHER" id="PTHR11409:SF43">
    <property type="entry name" value="ADENOSINE DEAMINASE"/>
    <property type="match status" value="1"/>
</dbReference>
<evidence type="ECO:0000313" key="8">
    <source>
        <dbReference type="EMBL" id="ADL53990.1"/>
    </source>
</evidence>
<keyword evidence="9" id="KW-1185">Reference proteome</keyword>
<protein>
    <recommendedName>
        <fullName evidence="3">adenosine deaminase</fullName>
        <ecNumber evidence="3">3.5.4.4</ecNumber>
    </recommendedName>
</protein>
<dbReference type="GO" id="GO:0004000">
    <property type="term" value="F:adenosine deaminase activity"/>
    <property type="evidence" value="ECO:0007669"/>
    <property type="project" value="TreeGrafter"/>
</dbReference>
<proteinExistence type="inferred from homology"/>
<evidence type="ECO:0000259" key="7">
    <source>
        <dbReference type="Pfam" id="PF00962"/>
    </source>
</evidence>
<dbReference type="EMBL" id="CP002160">
    <property type="protein sequence ID" value="ADL53990.1"/>
    <property type="molecule type" value="Genomic_DNA"/>
</dbReference>
<sequence length="345" mass="39196">MNRLDKIKKIPKVELHCHLDGSIRVETMFELCKDQGLISKNISIKEFATMVQLIEPCNSLKKYLEKFSYAIEVLQSKENIKRIAFELIEDASIDGVMYIEIRFAPLNHTARDLTEDEIIEAVITGAEEGKQKYNVSYGIILCAMRHEGIERSRKVIELAAKHKSFGVVGVDLAGNEQDYGPELFIDAFVEAEKKGLHITVHAGETGNEENIVKSVKLLKARRIGHGIHAYKNPEVIKFLIDNQIPLEMCPTSNVDTNAVDNYKSHPILDYLRKGIKVTLSTDNRTVSRVTLSEEYNMLMEQLNLNANEMQKLIENGIDVAFCSEELKKQLREQVFKAKNIMSELN</sequence>
<comment type="cofactor">
    <cofactor evidence="1">
        <name>Zn(2+)</name>
        <dbReference type="ChEBI" id="CHEBI:29105"/>
    </cofactor>
</comment>
<dbReference type="InterPro" id="IPR001365">
    <property type="entry name" value="A_deaminase_dom"/>
</dbReference>
<dbReference type="NCBIfam" id="TIGR01430">
    <property type="entry name" value="aden_deam"/>
    <property type="match status" value="1"/>
</dbReference>
<keyword evidence="5 8" id="KW-0378">Hydrolase</keyword>
<keyword evidence="4" id="KW-0479">Metal-binding</keyword>
<evidence type="ECO:0000256" key="5">
    <source>
        <dbReference type="ARBA" id="ARBA00022801"/>
    </source>
</evidence>
<comment type="similarity">
    <text evidence="2">Belongs to the metallo-dependent hydrolases superfamily. Adenosine and AMP deaminases family.</text>
</comment>
<dbReference type="GO" id="GO:0046103">
    <property type="term" value="P:inosine biosynthetic process"/>
    <property type="evidence" value="ECO:0007669"/>
    <property type="project" value="TreeGrafter"/>
</dbReference>
<accession>D9SNJ8</accession>
<name>D9SNJ8_CLOC7</name>
<dbReference type="CDD" id="cd01320">
    <property type="entry name" value="ADA"/>
    <property type="match status" value="1"/>
</dbReference>
<dbReference type="STRING" id="573061.Clocel_4333"/>
<evidence type="ECO:0000256" key="6">
    <source>
        <dbReference type="ARBA" id="ARBA00022833"/>
    </source>
</evidence>
<reference evidence="8 9" key="1">
    <citation type="submission" date="2010-08" db="EMBL/GenBank/DDBJ databases">
        <title>Complete sequence of Clostridium cellulovorans 743B.</title>
        <authorList>
            <consortium name="US DOE Joint Genome Institute"/>
            <person name="Lucas S."/>
            <person name="Copeland A."/>
            <person name="Lapidus A."/>
            <person name="Cheng J.-F."/>
            <person name="Bruce D."/>
            <person name="Goodwin L."/>
            <person name="Pitluck S."/>
            <person name="Chertkov O."/>
            <person name="Detter J.C."/>
            <person name="Han C."/>
            <person name="Tapia R."/>
            <person name="Land M."/>
            <person name="Hauser L."/>
            <person name="Chang Y.-J."/>
            <person name="Jeffries C."/>
            <person name="Kyrpides N."/>
            <person name="Ivanova N."/>
            <person name="Mikhailova N."/>
            <person name="Hemme C.L."/>
            <person name="Woyke T."/>
        </authorList>
    </citation>
    <scope>NUCLEOTIDE SEQUENCE [LARGE SCALE GENOMIC DNA]</scope>
    <source>
        <strain evidence="9">ATCC 35296 / DSM 3052 / OCM 3 / 743B</strain>
    </source>
</reference>
<dbReference type="GO" id="GO:0005829">
    <property type="term" value="C:cytosol"/>
    <property type="evidence" value="ECO:0007669"/>
    <property type="project" value="TreeGrafter"/>
</dbReference>
<dbReference type="Proteomes" id="UP000002730">
    <property type="component" value="Chromosome"/>
</dbReference>
<organism evidence="8 9">
    <name type="scientific">Clostridium cellulovorans (strain ATCC 35296 / DSM 3052 / OCM 3 / 743B)</name>
    <dbReference type="NCBI Taxonomy" id="573061"/>
    <lineage>
        <taxon>Bacteria</taxon>
        <taxon>Bacillati</taxon>
        <taxon>Bacillota</taxon>
        <taxon>Clostridia</taxon>
        <taxon>Eubacteriales</taxon>
        <taxon>Clostridiaceae</taxon>
        <taxon>Clostridium</taxon>
    </lineage>
</organism>
<dbReference type="GO" id="GO:0043103">
    <property type="term" value="P:hypoxanthine salvage"/>
    <property type="evidence" value="ECO:0007669"/>
    <property type="project" value="TreeGrafter"/>
</dbReference>
<dbReference type="Gene3D" id="3.20.20.140">
    <property type="entry name" value="Metal-dependent hydrolases"/>
    <property type="match status" value="1"/>
</dbReference>
<evidence type="ECO:0000256" key="1">
    <source>
        <dbReference type="ARBA" id="ARBA00001947"/>
    </source>
</evidence>
<dbReference type="eggNOG" id="COG1816">
    <property type="taxonomic scope" value="Bacteria"/>
</dbReference>
<dbReference type="SUPFAM" id="SSF51556">
    <property type="entry name" value="Metallo-dependent hydrolases"/>
    <property type="match status" value="1"/>
</dbReference>
<keyword evidence="6" id="KW-0862">Zinc</keyword>
<evidence type="ECO:0000313" key="9">
    <source>
        <dbReference type="Proteomes" id="UP000002730"/>
    </source>
</evidence>
<evidence type="ECO:0000256" key="3">
    <source>
        <dbReference type="ARBA" id="ARBA00012784"/>
    </source>
</evidence>
<dbReference type="OrthoDB" id="9779574at2"/>
<dbReference type="KEGG" id="ccb:Clocel_4333"/>
<dbReference type="GO" id="GO:0006154">
    <property type="term" value="P:adenosine catabolic process"/>
    <property type="evidence" value="ECO:0007669"/>
    <property type="project" value="TreeGrafter"/>
</dbReference>
<evidence type="ECO:0000256" key="4">
    <source>
        <dbReference type="ARBA" id="ARBA00022723"/>
    </source>
</evidence>
<dbReference type="Pfam" id="PF00962">
    <property type="entry name" value="A_deaminase"/>
    <property type="match status" value="1"/>
</dbReference>
<dbReference type="InterPro" id="IPR006330">
    <property type="entry name" value="Ado/ade_deaminase"/>
</dbReference>
<feature type="domain" description="Adenosine deaminase" evidence="7">
    <location>
        <begin position="11"/>
        <end position="336"/>
    </location>
</feature>
<dbReference type="HOGENOM" id="CLU_039228_0_0_9"/>
<dbReference type="PANTHER" id="PTHR11409">
    <property type="entry name" value="ADENOSINE DEAMINASE"/>
    <property type="match status" value="1"/>
</dbReference>